<evidence type="ECO:0000313" key="9">
    <source>
        <dbReference type="Proteomes" id="UP000000270"/>
    </source>
</evidence>
<organism evidence="8 9">
    <name type="scientific">Azorhizobium caulinodans (strain ATCC 43989 / DSM 5975 / JCM 20966 / LMG 6465 / NBRC 14845 / NCIMB 13405 / ORS 571)</name>
    <dbReference type="NCBI Taxonomy" id="438753"/>
    <lineage>
        <taxon>Bacteria</taxon>
        <taxon>Pseudomonadati</taxon>
        <taxon>Pseudomonadota</taxon>
        <taxon>Alphaproteobacteria</taxon>
        <taxon>Hyphomicrobiales</taxon>
        <taxon>Xanthobacteraceae</taxon>
        <taxon>Azorhizobium</taxon>
    </lineage>
</organism>
<reference evidence="8 9" key="1">
    <citation type="journal article" date="2007" name="Appl. Environ. Microbiol.">
        <title>Rhizobial factors required for stem nodule maturation and maintenance in Sesbania rostrata-Azorhizobium caulinodans ORS571 symbiosis.</title>
        <authorList>
            <person name="Suzuki S."/>
            <person name="Aono T."/>
            <person name="Lee KB."/>
            <person name="Suzuki T."/>
            <person name="Liu CT."/>
            <person name="Miwa H."/>
            <person name="Wakao S."/>
            <person name="Iki T."/>
            <person name="Oyaizu H."/>
        </authorList>
    </citation>
    <scope>NUCLEOTIDE SEQUENCE [LARGE SCALE GENOMIC DNA]</scope>
    <source>
        <strain evidence="9">ATCC 43989 / DSM 5975 / JCM 20966 / LMG 6465 / NBRC 14845 / NCIMB 13405 / ORS 571</strain>
    </source>
</reference>
<evidence type="ECO:0000256" key="5">
    <source>
        <dbReference type="PIRSR" id="PIRSR015582-1"/>
    </source>
</evidence>
<comment type="similarity">
    <text evidence="2">Belongs to the HpcH/HpaI aldolase family.</text>
</comment>
<name>A8I2H8_AZOC5</name>
<evidence type="ECO:0000256" key="2">
    <source>
        <dbReference type="ARBA" id="ARBA00005568"/>
    </source>
</evidence>
<feature type="binding site" evidence="6">
    <location>
        <position position="129"/>
    </location>
    <ligand>
        <name>Mg(2+)</name>
        <dbReference type="ChEBI" id="CHEBI:18420"/>
    </ligand>
</feature>
<dbReference type="PIRSF" id="PIRSF015582">
    <property type="entry name" value="Cit_lyase_B"/>
    <property type="match status" value="1"/>
</dbReference>
<evidence type="ECO:0000256" key="4">
    <source>
        <dbReference type="ARBA" id="ARBA00022842"/>
    </source>
</evidence>
<keyword evidence="8" id="KW-0456">Lyase</keyword>
<feature type="binding site" evidence="5">
    <location>
        <position position="62"/>
    </location>
    <ligand>
        <name>substrate</name>
    </ligand>
</feature>
<keyword evidence="9" id="KW-1185">Reference proteome</keyword>
<feature type="binding site" evidence="6">
    <location>
        <position position="158"/>
    </location>
    <ligand>
        <name>Mg(2+)</name>
        <dbReference type="ChEBI" id="CHEBI:18420"/>
    </ligand>
</feature>
<dbReference type="GO" id="GO:0016829">
    <property type="term" value="F:lyase activity"/>
    <property type="evidence" value="ECO:0007669"/>
    <property type="project" value="UniProtKB-KW"/>
</dbReference>
<dbReference type="Proteomes" id="UP000000270">
    <property type="component" value="Chromosome"/>
</dbReference>
<dbReference type="KEGG" id="azc:AZC_1877"/>
<dbReference type="InterPro" id="IPR040442">
    <property type="entry name" value="Pyrv_kinase-like_dom_sf"/>
</dbReference>
<keyword evidence="3 6" id="KW-0479">Metal-binding</keyword>
<evidence type="ECO:0000256" key="1">
    <source>
        <dbReference type="ARBA" id="ARBA00001946"/>
    </source>
</evidence>
<reference evidence="9" key="2">
    <citation type="submission" date="2007-04" db="EMBL/GenBank/DDBJ databases">
        <title>Complete genome sequence of the nitrogen-fixing bacterium Azorhizobium caulinodans ORS571.</title>
        <authorList>
            <person name="Lee K.B."/>
            <person name="Backer P.D."/>
            <person name="Aono T."/>
            <person name="Liu C.T."/>
            <person name="Suzuki S."/>
            <person name="Suzuki T."/>
            <person name="Kaneko T."/>
            <person name="Yamada M."/>
            <person name="Tabata S."/>
            <person name="Kupfer D.M."/>
            <person name="Najar F.Z."/>
            <person name="Wiley G.B."/>
            <person name="Roe B."/>
            <person name="Binnewies T."/>
            <person name="Ussery D."/>
            <person name="Vereecke D."/>
            <person name="Gevers D."/>
            <person name="Holsters M."/>
            <person name="Oyaizu H."/>
        </authorList>
    </citation>
    <scope>NUCLEOTIDE SEQUENCE [LARGE SCALE GENOMIC DNA]</scope>
    <source>
        <strain evidence="9">ATCC 43989 / DSM 5975 / JCM 20966 / LMG 6465 / NBRC 14845 / NCIMB 13405 / ORS 571</strain>
    </source>
</reference>
<evidence type="ECO:0000313" key="8">
    <source>
        <dbReference type="EMBL" id="BAF87875.1"/>
    </source>
</evidence>
<sequence>MMRSLLFVPADSRRKFEKASMSKADALILDLEDSVAPAMKAEARELLGSLLAAPRRQKLFVRVNALETGLVPLDLAAIMPGGPDGIVLPKCSGPDAVRQLGHYLDVGEAWQDASGAQVGSTRILAIVTETAESVRALAACSYANVSPRLWGMMWGREDLTASLGASPNNGGDSYREPIRLARNLCLIAAAAAGVEAIDAVAPDIDNLHAIAVEAQEARRDGFSGKAIIHPTHVEPVHAAFTPAPEEVAWALRVCEAFASQPDAGVLKLDGKMVDKPHLRAAERILGQTNWPASA</sequence>
<dbReference type="Pfam" id="PF03328">
    <property type="entry name" value="HpcH_HpaI"/>
    <property type="match status" value="1"/>
</dbReference>
<dbReference type="PANTHER" id="PTHR32308">
    <property type="entry name" value="LYASE BETA SUBUNIT, PUTATIVE (AFU_ORTHOLOGUE AFUA_4G13030)-RELATED"/>
    <property type="match status" value="1"/>
</dbReference>
<dbReference type="HOGENOM" id="CLU_044864_0_2_5"/>
<accession>A8I2H8</accession>
<reference evidence="8 9" key="3">
    <citation type="journal article" date="2008" name="BMC Genomics">
        <title>The genome of the versatile nitrogen fixer Azorhizobium caulinodans ORS571.</title>
        <authorList>
            <person name="Lee KB."/>
            <person name="Backer P.D."/>
            <person name="Aono T."/>
            <person name="Liu CT."/>
            <person name="Suzuki S."/>
            <person name="Suzuki T."/>
            <person name="Kaneko T."/>
            <person name="Yamada M."/>
            <person name="Tabata S."/>
            <person name="Kupfer D.M."/>
            <person name="Najar F.Z."/>
            <person name="Wiley G.B."/>
            <person name="Roe B."/>
            <person name="Binnewies T.T."/>
            <person name="Ussery D.W."/>
            <person name="D'Haeze W."/>
            <person name="Herder J.D."/>
            <person name="Gevers D."/>
            <person name="Vereecke D."/>
            <person name="Holsters M."/>
            <person name="Oyaizu H."/>
        </authorList>
    </citation>
    <scope>NUCLEOTIDE SEQUENCE [LARGE SCALE GENOMIC DNA]</scope>
    <source>
        <strain evidence="9">ATCC 43989 / DSM 5975 / JCM 20966 / LMG 6465 / NBRC 14845 / NCIMB 13405 / ORS 571</strain>
    </source>
</reference>
<protein>
    <submittedName>
        <fullName evidence="8">Putative citrate lyase beta chain</fullName>
    </submittedName>
</protein>
<dbReference type="EMBL" id="AP009384">
    <property type="protein sequence ID" value="BAF87875.1"/>
    <property type="molecule type" value="Genomic_DNA"/>
</dbReference>
<dbReference type="STRING" id="438753.AZC_1877"/>
<gene>
    <name evidence="8" type="ordered locus">AZC_1877</name>
</gene>
<reference evidence="8 9" key="5">
    <citation type="journal article" date="2010" name="Appl. Environ. Microbiol.">
        <title>phrR-like gene praR of Azorhizobium caulinodans ORS571 is essential for symbiosis with Sesbania rostrata and is involved in expression of reb genes.</title>
        <authorList>
            <person name="Akiba N."/>
            <person name="Aono T."/>
            <person name="Toyazaki H."/>
            <person name="Sato S."/>
            <person name="Oyaizu H."/>
        </authorList>
    </citation>
    <scope>NUCLEOTIDE SEQUENCE [LARGE SCALE GENOMIC DNA]</scope>
    <source>
        <strain evidence="9">ATCC 43989 / DSM 5975 / JCM 20966 / LMG 6465 / NBRC 14845 / NCIMB 13405 / ORS 571</strain>
    </source>
</reference>
<proteinExistence type="inferred from homology"/>
<evidence type="ECO:0000256" key="6">
    <source>
        <dbReference type="PIRSR" id="PIRSR015582-2"/>
    </source>
</evidence>
<dbReference type="AlphaFoldDB" id="A8I2H8"/>
<dbReference type="GO" id="GO:0000287">
    <property type="term" value="F:magnesium ion binding"/>
    <property type="evidence" value="ECO:0007669"/>
    <property type="project" value="TreeGrafter"/>
</dbReference>
<dbReference type="InterPro" id="IPR011206">
    <property type="entry name" value="Citrate_lyase_beta/mcl1/mcl2"/>
</dbReference>
<dbReference type="Gene3D" id="3.20.20.60">
    <property type="entry name" value="Phosphoenolpyruvate-binding domains"/>
    <property type="match status" value="1"/>
</dbReference>
<comment type="cofactor">
    <cofactor evidence="1">
        <name>Mg(2+)</name>
        <dbReference type="ChEBI" id="CHEBI:18420"/>
    </cofactor>
</comment>
<feature type="binding site" evidence="5">
    <location>
        <position position="129"/>
    </location>
    <ligand>
        <name>substrate</name>
    </ligand>
</feature>
<dbReference type="InterPro" id="IPR015813">
    <property type="entry name" value="Pyrv/PenolPyrv_kinase-like_dom"/>
</dbReference>
<dbReference type="InterPro" id="IPR005000">
    <property type="entry name" value="Aldolase/citrate-lyase_domain"/>
</dbReference>
<reference evidence="8 9" key="4">
    <citation type="journal article" date="2009" name="Appl. Environ. Microbiol.">
        <title>Comparative genome-wide transcriptional profiling of Azorhizobium caulinodans ORS571 grown under free-living and symbiotic conditions.</title>
        <authorList>
            <person name="Tsukada S."/>
            <person name="Aono T."/>
            <person name="Akiba N."/>
            <person name="Lee KB."/>
            <person name="Liu CT."/>
            <person name="Toyazaki H."/>
            <person name="Oyaizu H."/>
        </authorList>
    </citation>
    <scope>NUCLEOTIDE SEQUENCE [LARGE SCALE GENOMIC DNA]</scope>
    <source>
        <strain evidence="9">ATCC 43989 / DSM 5975 / JCM 20966 / LMG 6465 / NBRC 14845 / NCIMB 13405 / ORS 571</strain>
    </source>
</reference>
<keyword evidence="4 6" id="KW-0460">Magnesium</keyword>
<evidence type="ECO:0000256" key="3">
    <source>
        <dbReference type="ARBA" id="ARBA00022723"/>
    </source>
</evidence>
<dbReference type="eggNOG" id="COG2301">
    <property type="taxonomic scope" value="Bacteria"/>
</dbReference>
<reference evidence="8 9" key="6">
    <citation type="journal article" date="2011" name="Appl. Environ. Microbiol.">
        <title>Involvement of the azorhizobial chromosome partition gene (parA) in the onset of bacteroid differentiation during Sesbania rostrata stem nodule development.</title>
        <authorList>
            <person name="Liu CT."/>
            <person name="Lee KB."/>
            <person name="Wang YS."/>
            <person name="Peng MH."/>
            <person name="Lee KT."/>
            <person name="Suzuki S."/>
            <person name="Suzuki T."/>
            <person name="Oyaizu H."/>
        </authorList>
    </citation>
    <scope>NUCLEOTIDE SEQUENCE [LARGE SCALE GENOMIC DNA]</scope>
    <source>
        <strain evidence="9">ATCC 43989 / DSM 5975 / JCM 20966 / LMG 6465 / NBRC 14845 / NCIMB 13405 / ORS 571</strain>
    </source>
</reference>
<dbReference type="PANTHER" id="PTHR32308:SF0">
    <property type="entry name" value="HPCH_HPAI ALDOLASE_CITRATE LYASE DOMAIN-CONTAINING PROTEIN"/>
    <property type="match status" value="1"/>
</dbReference>
<dbReference type="SUPFAM" id="SSF51621">
    <property type="entry name" value="Phosphoenolpyruvate/pyruvate domain"/>
    <property type="match status" value="1"/>
</dbReference>
<dbReference type="GO" id="GO:0006107">
    <property type="term" value="P:oxaloacetate metabolic process"/>
    <property type="evidence" value="ECO:0007669"/>
    <property type="project" value="TreeGrafter"/>
</dbReference>
<evidence type="ECO:0000259" key="7">
    <source>
        <dbReference type="Pfam" id="PF03328"/>
    </source>
</evidence>
<feature type="domain" description="HpcH/HpaI aldolase/citrate lyase" evidence="7">
    <location>
        <begin position="3"/>
        <end position="230"/>
    </location>
</feature>